<accession>A0A8S3ZXX3</accession>
<feature type="chain" id="PRO_5035916213" description="WAP domain-containing protein" evidence="1">
    <location>
        <begin position="21"/>
        <end position="235"/>
    </location>
</feature>
<dbReference type="Proteomes" id="UP000678393">
    <property type="component" value="Unassembled WGS sequence"/>
</dbReference>
<keyword evidence="1" id="KW-0732">Signal</keyword>
<organism evidence="3 4">
    <name type="scientific">Candidula unifasciata</name>
    <dbReference type="NCBI Taxonomy" id="100452"/>
    <lineage>
        <taxon>Eukaryota</taxon>
        <taxon>Metazoa</taxon>
        <taxon>Spiralia</taxon>
        <taxon>Lophotrochozoa</taxon>
        <taxon>Mollusca</taxon>
        <taxon>Gastropoda</taxon>
        <taxon>Heterobranchia</taxon>
        <taxon>Euthyneura</taxon>
        <taxon>Panpulmonata</taxon>
        <taxon>Eupulmonata</taxon>
        <taxon>Stylommatophora</taxon>
        <taxon>Helicina</taxon>
        <taxon>Helicoidea</taxon>
        <taxon>Geomitridae</taxon>
        <taxon>Candidula</taxon>
    </lineage>
</organism>
<evidence type="ECO:0000256" key="1">
    <source>
        <dbReference type="SAM" id="SignalP"/>
    </source>
</evidence>
<dbReference type="OrthoDB" id="4473401at2759"/>
<dbReference type="InterPro" id="IPR036645">
    <property type="entry name" value="Elafin-like_sf"/>
</dbReference>
<dbReference type="GO" id="GO:0005576">
    <property type="term" value="C:extracellular region"/>
    <property type="evidence" value="ECO:0007669"/>
    <property type="project" value="InterPro"/>
</dbReference>
<dbReference type="Gene3D" id="4.10.75.10">
    <property type="entry name" value="Elafin-like"/>
    <property type="match status" value="1"/>
</dbReference>
<name>A0A8S3ZXX3_9EUPU</name>
<evidence type="ECO:0000259" key="2">
    <source>
        <dbReference type="PROSITE" id="PS51390"/>
    </source>
</evidence>
<protein>
    <recommendedName>
        <fullName evidence="2">WAP domain-containing protein</fullName>
    </recommendedName>
</protein>
<keyword evidence="4" id="KW-1185">Reference proteome</keyword>
<feature type="domain" description="WAP" evidence="2">
    <location>
        <begin position="182"/>
        <end position="234"/>
    </location>
</feature>
<sequence length="235" mass="25565">MLGVSMWKVWVITCAGLATSQQITKDFPAGNTLCDRTVCMQNETCRLVQACAGSVCPPKITCLDCVPKGADDVCDKNGFSASVLIGSATQPSTLIGRGCDPNQPDGEPNCPTDSRCVPDDSSSRGTCCYGKQDPAQQVGITTSNNTNFCTSECGECRPEYVCRKILIVCKKLPCLPRFSCVQKEKKGTCPRYTTLGSSWCSRNKRVRCNNDFECFGRQKCCSDTCGGLRCKRPRN</sequence>
<gene>
    <name evidence="3" type="ORF">CUNI_LOCUS18438</name>
</gene>
<evidence type="ECO:0000313" key="3">
    <source>
        <dbReference type="EMBL" id="CAG5132880.1"/>
    </source>
</evidence>
<dbReference type="InterPro" id="IPR008197">
    <property type="entry name" value="WAP_dom"/>
</dbReference>
<feature type="signal peptide" evidence="1">
    <location>
        <begin position="1"/>
        <end position="20"/>
    </location>
</feature>
<dbReference type="EMBL" id="CAJHNH020005724">
    <property type="protein sequence ID" value="CAG5132880.1"/>
    <property type="molecule type" value="Genomic_DNA"/>
</dbReference>
<dbReference type="SUPFAM" id="SSF57256">
    <property type="entry name" value="Elafin-like"/>
    <property type="match status" value="1"/>
</dbReference>
<dbReference type="AlphaFoldDB" id="A0A8S3ZXX3"/>
<dbReference type="Pfam" id="PF00095">
    <property type="entry name" value="WAP"/>
    <property type="match status" value="1"/>
</dbReference>
<evidence type="ECO:0000313" key="4">
    <source>
        <dbReference type="Proteomes" id="UP000678393"/>
    </source>
</evidence>
<proteinExistence type="predicted"/>
<dbReference type="PROSITE" id="PS51390">
    <property type="entry name" value="WAP"/>
    <property type="match status" value="1"/>
</dbReference>
<comment type="caution">
    <text evidence="3">The sequence shown here is derived from an EMBL/GenBank/DDBJ whole genome shotgun (WGS) entry which is preliminary data.</text>
</comment>
<dbReference type="GO" id="GO:0030414">
    <property type="term" value="F:peptidase inhibitor activity"/>
    <property type="evidence" value="ECO:0007669"/>
    <property type="project" value="InterPro"/>
</dbReference>
<reference evidence="3" key="1">
    <citation type="submission" date="2021-04" db="EMBL/GenBank/DDBJ databases">
        <authorList>
            <consortium name="Molecular Ecology Group"/>
        </authorList>
    </citation>
    <scope>NUCLEOTIDE SEQUENCE</scope>
</reference>
<dbReference type="SMART" id="SM00217">
    <property type="entry name" value="WAP"/>
    <property type="match status" value="1"/>
</dbReference>